<protein>
    <recommendedName>
        <fullName evidence="3">Sulfotransferase family protein</fullName>
    </recommendedName>
</protein>
<dbReference type="Proteomes" id="UP000287746">
    <property type="component" value="Unassembled WGS sequence"/>
</dbReference>
<sequence length="228" mass="25322">MIITDRFVFLHLHKSGGTFVNQLLLNCVPGARQIGYHLPYAELPVAYRRLPVLGTVRDPRAYYVSWYFFQRGQRQPNALFRICSEDGSLGFAETVANLVGLHRDAARVDRLVAVFPDRFGKAGLNLTKACIDRIRGCGLGFYSFLYHRLYAGAGAVRIVRVEALRKELREALVALNGEIDARTDAFLSDMPPLNRSAHGAVDSHYDAALAARVAEADGALMDLHGYAR</sequence>
<comment type="caution">
    <text evidence="1">The sequence shown here is derived from an EMBL/GenBank/DDBJ whole genome shotgun (WGS) entry which is preliminary data.</text>
</comment>
<proteinExistence type="predicted"/>
<accession>A0A430FZR9</accession>
<dbReference type="AlphaFoldDB" id="A0A430FZR9"/>
<evidence type="ECO:0008006" key="3">
    <source>
        <dbReference type="Google" id="ProtNLM"/>
    </source>
</evidence>
<dbReference type="Gene3D" id="3.40.50.300">
    <property type="entry name" value="P-loop containing nucleotide triphosphate hydrolases"/>
    <property type="match status" value="1"/>
</dbReference>
<dbReference type="SUPFAM" id="SSF52540">
    <property type="entry name" value="P-loop containing nucleoside triphosphate hydrolases"/>
    <property type="match status" value="1"/>
</dbReference>
<evidence type="ECO:0000313" key="1">
    <source>
        <dbReference type="EMBL" id="RSY79372.1"/>
    </source>
</evidence>
<gene>
    <name evidence="1" type="ORF">DAH66_17565</name>
</gene>
<dbReference type="InterPro" id="IPR027417">
    <property type="entry name" value="P-loop_NTPase"/>
</dbReference>
<name>A0A430FZR9_9SPHN</name>
<reference evidence="1 2" key="1">
    <citation type="submission" date="2018-07" db="EMBL/GenBank/DDBJ databases">
        <title>Genomic and Epidemiologic Investigation of an Indolent Hospital Outbreak.</title>
        <authorList>
            <person name="Johnson R.C."/>
            <person name="Deming C."/>
            <person name="Conlan S."/>
            <person name="Zellmer C.J."/>
            <person name="Michelin A.V."/>
            <person name="Lee-Lin S."/>
            <person name="Thomas P.J."/>
            <person name="Park M."/>
            <person name="Weingarten R.A."/>
            <person name="Less J."/>
            <person name="Dekker J.P."/>
            <person name="Frank K.M."/>
            <person name="Musser K.A."/>
            <person name="Mcquiston J.R."/>
            <person name="Henderson D.K."/>
            <person name="Lau A.F."/>
            <person name="Palmore T.N."/>
            <person name="Segre J.A."/>
        </authorList>
    </citation>
    <scope>NUCLEOTIDE SEQUENCE [LARGE SCALE GENOMIC DNA]</scope>
    <source>
        <strain evidence="1 2">SK-CDC1_0717</strain>
    </source>
</reference>
<evidence type="ECO:0000313" key="2">
    <source>
        <dbReference type="Proteomes" id="UP000287746"/>
    </source>
</evidence>
<dbReference type="EMBL" id="QQYZ01000020">
    <property type="protein sequence ID" value="RSY79372.1"/>
    <property type="molecule type" value="Genomic_DNA"/>
</dbReference>
<organism evidence="1 2">
    <name type="scientific">Sphingomonas koreensis</name>
    <dbReference type="NCBI Taxonomy" id="93064"/>
    <lineage>
        <taxon>Bacteria</taxon>
        <taxon>Pseudomonadati</taxon>
        <taxon>Pseudomonadota</taxon>
        <taxon>Alphaproteobacteria</taxon>
        <taxon>Sphingomonadales</taxon>
        <taxon>Sphingomonadaceae</taxon>
        <taxon>Sphingomonas</taxon>
    </lineage>
</organism>
<dbReference type="RefSeq" id="WP_126005330.1">
    <property type="nucleotide sequence ID" value="NZ_QQYZ01000020.1"/>
</dbReference>